<keyword evidence="3" id="KW-0804">Transcription</keyword>
<dbReference type="Gene3D" id="1.25.40.10">
    <property type="entry name" value="Tetratricopeptide repeat domain"/>
    <property type="match status" value="1"/>
</dbReference>
<evidence type="ECO:0000256" key="3">
    <source>
        <dbReference type="ARBA" id="ARBA00023163"/>
    </source>
</evidence>
<feature type="domain" description="HTH araC/xylS-type" evidence="6">
    <location>
        <begin position="290"/>
        <end position="395"/>
    </location>
</feature>
<comment type="caution">
    <text evidence="7">The sequence shown here is derived from an EMBL/GenBank/DDBJ whole genome shotgun (WGS) entry which is preliminary data.</text>
</comment>
<accession>A0A8E1QVR9</accession>
<proteinExistence type="predicted"/>
<evidence type="ECO:0000256" key="4">
    <source>
        <dbReference type="SAM" id="MobiDB-lite"/>
    </source>
</evidence>
<name>A0A8E1QVR9_9BACT</name>
<dbReference type="SUPFAM" id="SSF48452">
    <property type="entry name" value="TPR-like"/>
    <property type="match status" value="1"/>
</dbReference>
<dbReference type="Gene3D" id="1.10.10.60">
    <property type="entry name" value="Homeodomain-like"/>
    <property type="match status" value="2"/>
</dbReference>
<dbReference type="PANTHER" id="PTHR43280:SF2">
    <property type="entry name" value="HTH-TYPE TRANSCRIPTIONAL REGULATOR EXSA"/>
    <property type="match status" value="1"/>
</dbReference>
<dbReference type="InterPro" id="IPR011990">
    <property type="entry name" value="TPR-like_helical_dom_sf"/>
</dbReference>
<dbReference type="PROSITE" id="PS01124">
    <property type="entry name" value="HTH_ARAC_FAMILY_2"/>
    <property type="match status" value="1"/>
</dbReference>
<dbReference type="Proteomes" id="UP000036951">
    <property type="component" value="Unassembled WGS sequence"/>
</dbReference>
<keyword evidence="5" id="KW-0812">Transmembrane</keyword>
<dbReference type="InterPro" id="IPR018060">
    <property type="entry name" value="HTH_AraC"/>
</dbReference>
<dbReference type="PRINTS" id="PR00032">
    <property type="entry name" value="HTHARAC"/>
</dbReference>
<gene>
    <name evidence="7" type="ORF">ACU52_13745</name>
</gene>
<dbReference type="InterPro" id="IPR020449">
    <property type="entry name" value="Tscrpt_reg_AraC-type_HTH"/>
</dbReference>
<dbReference type="SMART" id="SM00342">
    <property type="entry name" value="HTH_ARAC"/>
    <property type="match status" value="1"/>
</dbReference>
<organism evidence="7 8">
    <name type="scientific">Xylanibacter rarus</name>
    <dbReference type="NCBI Taxonomy" id="1676614"/>
    <lineage>
        <taxon>Bacteria</taxon>
        <taxon>Pseudomonadati</taxon>
        <taxon>Bacteroidota</taxon>
        <taxon>Bacteroidia</taxon>
        <taxon>Bacteroidales</taxon>
        <taxon>Prevotellaceae</taxon>
        <taxon>Xylanibacter</taxon>
    </lineage>
</organism>
<reference evidence="7 8" key="1">
    <citation type="submission" date="2015-06" db="EMBL/GenBank/DDBJ databases">
        <title>Prevotella sp. 109, sp. nov., a novel member of the family Prevotellaceae isolated from human faeces.</title>
        <authorList>
            <person name="Shkoporov A.N."/>
            <person name="Chaplin A.V."/>
            <person name="Kafarskaia L.I."/>
            <person name="Efimov B.A."/>
        </authorList>
    </citation>
    <scope>NUCLEOTIDE SEQUENCE [LARGE SCALE GENOMIC DNA]</scope>
    <source>
        <strain evidence="7 8">109</strain>
    </source>
</reference>
<keyword evidence="5" id="KW-0472">Membrane</keyword>
<dbReference type="GO" id="GO:0043565">
    <property type="term" value="F:sequence-specific DNA binding"/>
    <property type="evidence" value="ECO:0007669"/>
    <property type="project" value="InterPro"/>
</dbReference>
<evidence type="ECO:0000256" key="1">
    <source>
        <dbReference type="ARBA" id="ARBA00023015"/>
    </source>
</evidence>
<evidence type="ECO:0000256" key="2">
    <source>
        <dbReference type="ARBA" id="ARBA00023125"/>
    </source>
</evidence>
<dbReference type="Pfam" id="PF12833">
    <property type="entry name" value="HTH_18"/>
    <property type="match status" value="1"/>
</dbReference>
<keyword evidence="8" id="KW-1185">Reference proteome</keyword>
<dbReference type="EMBL" id="LFQU01000044">
    <property type="protein sequence ID" value="KOO66473.1"/>
    <property type="molecule type" value="Genomic_DNA"/>
</dbReference>
<evidence type="ECO:0000256" key="5">
    <source>
        <dbReference type="SAM" id="Phobius"/>
    </source>
</evidence>
<dbReference type="InterPro" id="IPR009057">
    <property type="entry name" value="Homeodomain-like_sf"/>
</dbReference>
<feature type="transmembrane region" description="Helical" evidence="5">
    <location>
        <begin position="183"/>
        <end position="204"/>
    </location>
</feature>
<dbReference type="GO" id="GO:0003700">
    <property type="term" value="F:DNA-binding transcription factor activity"/>
    <property type="evidence" value="ECO:0007669"/>
    <property type="project" value="InterPro"/>
</dbReference>
<dbReference type="AlphaFoldDB" id="A0A8E1QVR9"/>
<keyword evidence="5" id="KW-1133">Transmembrane helix</keyword>
<evidence type="ECO:0000313" key="8">
    <source>
        <dbReference type="Proteomes" id="UP000036951"/>
    </source>
</evidence>
<keyword evidence="1" id="KW-0805">Transcription regulation</keyword>
<evidence type="ECO:0000259" key="6">
    <source>
        <dbReference type="PROSITE" id="PS01124"/>
    </source>
</evidence>
<dbReference type="PANTHER" id="PTHR43280">
    <property type="entry name" value="ARAC-FAMILY TRANSCRIPTIONAL REGULATOR"/>
    <property type="match status" value="1"/>
</dbReference>
<evidence type="ECO:0000313" key="7">
    <source>
        <dbReference type="EMBL" id="KOO66473.1"/>
    </source>
</evidence>
<dbReference type="SUPFAM" id="SSF46689">
    <property type="entry name" value="Homeodomain-like"/>
    <property type="match status" value="1"/>
</dbReference>
<feature type="region of interest" description="Disordered" evidence="4">
    <location>
        <begin position="253"/>
        <end position="278"/>
    </location>
</feature>
<keyword evidence="2" id="KW-0238">DNA-binding</keyword>
<sequence length="409" mass="46417">MNTYCQTGDLNAAREYYDILKNMSTSNRREKEYYDLYSAGTLAYAENNYQEAVHYYSEAQKCAEKYGMGDEYSMSLYAVIAESYVGMNRPDTAIVIATLLMEEAMKSGNTNQLSHTYEVLSKAYGAKGDSILMAHYRSLSVTLEDSIYNLRNFNKTRSRYSSIERRITDRHISFLNDRITRQVLIIVAFVVLTLILVVAIIKVIRSNINLRTAHRALMDKNADLIREQQNSRHLREQYIKSMGMADAKKQTDGMAAAPGMMDEDNEAEGQHAGTSAEPKMNDAQTALMIQRIMTILDDVDVISSQDFTLQMLAGMIGSNTSYVSWAINSTYGKNFKSLLNEARIREVTRRICDTENYGHLTIQAIAQSVGYNSQTNFIKTFKRIIGMTPSMYQKLSKEMGGMPDEDRME</sequence>
<protein>
    <recommendedName>
        <fullName evidence="6">HTH araC/xylS-type domain-containing protein</fullName>
    </recommendedName>
</protein>